<evidence type="ECO:0000256" key="1">
    <source>
        <dbReference type="SAM" id="MobiDB-lite"/>
    </source>
</evidence>
<dbReference type="AlphaFoldDB" id="A0A9P8TEK6"/>
<comment type="caution">
    <text evidence="2">The sequence shown here is derived from an EMBL/GenBank/DDBJ whole genome shotgun (WGS) entry which is preliminary data.</text>
</comment>
<protein>
    <submittedName>
        <fullName evidence="2">Uncharacterized protein</fullName>
    </submittedName>
</protein>
<dbReference type="EMBL" id="JAEUBD010000146">
    <property type="protein sequence ID" value="KAH3676698.1"/>
    <property type="molecule type" value="Genomic_DNA"/>
</dbReference>
<gene>
    <name evidence="2" type="ORF">OGATHE_001187</name>
</gene>
<reference evidence="2" key="1">
    <citation type="journal article" date="2021" name="Open Biol.">
        <title>Shared evolutionary footprints suggest mitochondrial oxidative damage underlies multiple complex I losses in fungi.</title>
        <authorList>
            <person name="Schikora-Tamarit M.A."/>
            <person name="Marcet-Houben M."/>
            <person name="Nosek J."/>
            <person name="Gabaldon T."/>
        </authorList>
    </citation>
    <scope>NUCLEOTIDE SEQUENCE</scope>
    <source>
        <strain evidence="2">NCAIM Y.01608</strain>
    </source>
</reference>
<evidence type="ECO:0000313" key="3">
    <source>
        <dbReference type="Proteomes" id="UP000788993"/>
    </source>
</evidence>
<reference evidence="2" key="2">
    <citation type="submission" date="2021-01" db="EMBL/GenBank/DDBJ databases">
        <authorList>
            <person name="Schikora-Tamarit M.A."/>
        </authorList>
    </citation>
    <scope>NUCLEOTIDE SEQUENCE</scope>
    <source>
        <strain evidence="2">NCAIM Y.01608</strain>
    </source>
</reference>
<keyword evidence="3" id="KW-1185">Reference proteome</keyword>
<feature type="region of interest" description="Disordered" evidence="1">
    <location>
        <begin position="1"/>
        <end position="28"/>
    </location>
</feature>
<proteinExistence type="predicted"/>
<feature type="compositionally biased region" description="Polar residues" evidence="1">
    <location>
        <begin position="7"/>
        <end position="21"/>
    </location>
</feature>
<organism evidence="2 3">
    <name type="scientific">Ogataea polymorpha</name>
    <dbReference type="NCBI Taxonomy" id="460523"/>
    <lineage>
        <taxon>Eukaryota</taxon>
        <taxon>Fungi</taxon>
        <taxon>Dikarya</taxon>
        <taxon>Ascomycota</taxon>
        <taxon>Saccharomycotina</taxon>
        <taxon>Pichiomycetes</taxon>
        <taxon>Pichiales</taxon>
        <taxon>Pichiaceae</taxon>
        <taxon>Ogataea</taxon>
    </lineage>
</organism>
<dbReference type="Proteomes" id="UP000788993">
    <property type="component" value="Unassembled WGS sequence"/>
</dbReference>
<sequence>MELESGLWNTKPVNLHESPNSVKRPHSHAGIRPFQVSDAFAVEIRPHNENQGQNNVYSQKQFENNDGFLCGWDQAVKELEGGPFAKRPKHIPWLEVFAIQRGQSDVTPKCVNYASFKLVVPSKVFEMVKNTDQAQGHHPKHAHYGGKIVCPSKVSRKQRKRVRVRHHSGEVQTHRRTDRRAEIMRPGLSFRKDVLCCVLIPPFECLYVQISSSESAAVVGNDAIRVL</sequence>
<name>A0A9P8TEK6_9ASCO</name>
<accession>A0A9P8TEK6</accession>
<evidence type="ECO:0000313" key="2">
    <source>
        <dbReference type="EMBL" id="KAH3676698.1"/>
    </source>
</evidence>